<feature type="compositionally biased region" description="Polar residues" evidence="1">
    <location>
        <begin position="521"/>
        <end position="537"/>
    </location>
</feature>
<feature type="compositionally biased region" description="Acidic residues" evidence="1">
    <location>
        <begin position="451"/>
        <end position="462"/>
    </location>
</feature>
<sequence length="619" mass="67548">MPATPADIPKPEQKAGASTPTAASNTPVSAGQTASDQEKTVRLHITPFNPNLLKVYLPPSVLPSAKSISYHAVETFPEKGFGYVELPAMEATKLKKKLNGSTLKGSKVRIEDAKPEKRKAGDDAVVEAGEAERSAKRAKRDKRKRKKEDGLLEGWELPDERKVKRGWTEVPMKGKKEKKEKKDKKAEKRERKKSKYTKEPELLFKAKLTPVAASEVARKEKKDKKKDKQKNKSKQEVIVHEFEKNFKTPSFLKATAVSTDSNTAVDYVNGKGWVDEEGKVVEAETIKAKNKRVLELVDPGLEEPSSKTRGKASATPSLKSSPAPKSAKPEKKKTKKATPPLESSSPDPESEKSSVVSSFSDSDSDSDSAASAGASDPAFPAPAPTKAKAKSSTPEIAITPSSPAKKEVHPLEALFKKPKPTPLLTPLSNPSSTPAKNLAPINTSFSFFGDGDGDIDIDDGEEGGAVPFTPQTQRDIEWRGLRSAAPTPDTAAIGRRFSFPWRNGSQEADDDEDADLDPEASTQLSNNTKANASSSQLADVAEEDEDKAEGDGEALAGVQSRGVGGTEKDEEREESDFRKWFWENQGNLNRAWKRRRKDAVKTKRSVENRRAVGGARRER</sequence>
<feature type="region of interest" description="Disordered" evidence="1">
    <location>
        <begin position="213"/>
        <end position="238"/>
    </location>
</feature>
<feature type="region of interest" description="Disordered" evidence="1">
    <location>
        <begin position="271"/>
        <end position="438"/>
    </location>
</feature>
<feature type="compositionally biased region" description="Low complexity" evidence="1">
    <location>
        <begin position="337"/>
        <end position="394"/>
    </location>
</feature>
<feature type="region of interest" description="Disordered" evidence="1">
    <location>
        <begin position="111"/>
        <end position="201"/>
    </location>
</feature>
<feature type="compositionally biased region" description="Acidic residues" evidence="1">
    <location>
        <begin position="540"/>
        <end position="552"/>
    </location>
</feature>
<feature type="compositionally biased region" description="Acidic residues" evidence="1">
    <location>
        <begin position="507"/>
        <end position="518"/>
    </location>
</feature>
<feature type="compositionally biased region" description="Basic and acidic residues" evidence="1">
    <location>
        <begin position="273"/>
        <end position="295"/>
    </location>
</feature>
<feature type="compositionally biased region" description="Low complexity" evidence="1">
    <location>
        <begin position="311"/>
        <end position="326"/>
    </location>
</feature>
<dbReference type="EMBL" id="JAKJXO020000002">
    <property type="protein sequence ID" value="KAL1610324.1"/>
    <property type="molecule type" value="Genomic_DNA"/>
</dbReference>
<dbReference type="Gene3D" id="3.30.70.330">
    <property type="match status" value="1"/>
</dbReference>
<feature type="region of interest" description="Disordered" evidence="1">
    <location>
        <begin position="450"/>
        <end position="577"/>
    </location>
</feature>
<evidence type="ECO:0008006" key="4">
    <source>
        <dbReference type="Google" id="ProtNLM"/>
    </source>
</evidence>
<protein>
    <recommendedName>
        <fullName evidence="4">RRM domain-containing protein</fullName>
    </recommendedName>
</protein>
<dbReference type="Proteomes" id="UP001521785">
    <property type="component" value="Unassembled WGS sequence"/>
</dbReference>
<feature type="compositionally biased region" description="Basic and acidic residues" evidence="1">
    <location>
        <begin position="111"/>
        <end position="122"/>
    </location>
</feature>
<evidence type="ECO:0000313" key="3">
    <source>
        <dbReference type="Proteomes" id="UP001521785"/>
    </source>
</evidence>
<feature type="region of interest" description="Disordered" evidence="1">
    <location>
        <begin position="593"/>
        <end position="619"/>
    </location>
</feature>
<feature type="compositionally biased region" description="Basic residues" evidence="1">
    <location>
        <begin position="136"/>
        <end position="146"/>
    </location>
</feature>
<gene>
    <name evidence="2" type="ORF">SLS60_001990</name>
</gene>
<dbReference type="InterPro" id="IPR012677">
    <property type="entry name" value="Nucleotide-bd_a/b_plait_sf"/>
</dbReference>
<feature type="compositionally biased region" description="Polar residues" evidence="1">
    <location>
        <begin position="16"/>
        <end position="35"/>
    </location>
</feature>
<feature type="compositionally biased region" description="Low complexity" evidence="1">
    <location>
        <begin position="422"/>
        <end position="434"/>
    </location>
</feature>
<feature type="compositionally biased region" description="Basic residues" evidence="1">
    <location>
        <begin position="173"/>
        <end position="182"/>
    </location>
</feature>
<keyword evidence="3" id="KW-1185">Reference proteome</keyword>
<organism evidence="2 3">
    <name type="scientific">Paraconiothyrium brasiliense</name>
    <dbReference type="NCBI Taxonomy" id="300254"/>
    <lineage>
        <taxon>Eukaryota</taxon>
        <taxon>Fungi</taxon>
        <taxon>Dikarya</taxon>
        <taxon>Ascomycota</taxon>
        <taxon>Pezizomycotina</taxon>
        <taxon>Dothideomycetes</taxon>
        <taxon>Pleosporomycetidae</taxon>
        <taxon>Pleosporales</taxon>
        <taxon>Massarineae</taxon>
        <taxon>Didymosphaeriaceae</taxon>
        <taxon>Paraconiothyrium</taxon>
    </lineage>
</organism>
<accession>A0ABR3S0X5</accession>
<feature type="compositionally biased region" description="Basic and acidic residues" evidence="1">
    <location>
        <begin position="599"/>
        <end position="619"/>
    </location>
</feature>
<reference evidence="2 3" key="1">
    <citation type="submission" date="2024-02" db="EMBL/GenBank/DDBJ databases">
        <title>De novo assembly and annotation of 12 fungi associated with fruit tree decline syndrome in Ontario, Canada.</title>
        <authorList>
            <person name="Sulman M."/>
            <person name="Ellouze W."/>
            <person name="Ilyukhin E."/>
        </authorList>
    </citation>
    <scope>NUCLEOTIDE SEQUENCE [LARGE SCALE GENOMIC DNA]</scope>
    <source>
        <strain evidence="2 3">M42-189</strain>
    </source>
</reference>
<comment type="caution">
    <text evidence="2">The sequence shown here is derived from an EMBL/GenBank/DDBJ whole genome shotgun (WGS) entry which is preliminary data.</text>
</comment>
<feature type="region of interest" description="Disordered" evidence="1">
    <location>
        <begin position="1"/>
        <end position="38"/>
    </location>
</feature>
<proteinExistence type="predicted"/>
<evidence type="ECO:0000256" key="1">
    <source>
        <dbReference type="SAM" id="MobiDB-lite"/>
    </source>
</evidence>
<feature type="compositionally biased region" description="Basic residues" evidence="1">
    <location>
        <begin position="219"/>
        <end position="232"/>
    </location>
</feature>
<evidence type="ECO:0000313" key="2">
    <source>
        <dbReference type="EMBL" id="KAL1610324.1"/>
    </source>
</evidence>
<name>A0ABR3S0X5_9PLEO</name>